<feature type="compositionally biased region" description="Basic and acidic residues" evidence="1">
    <location>
        <begin position="388"/>
        <end position="397"/>
    </location>
</feature>
<dbReference type="OrthoDB" id="5362656at2759"/>
<reference evidence="2" key="1">
    <citation type="journal article" date="2020" name="Stud. Mycol.">
        <title>101 Dothideomycetes genomes: a test case for predicting lifestyles and emergence of pathogens.</title>
        <authorList>
            <person name="Haridas S."/>
            <person name="Albert R."/>
            <person name="Binder M."/>
            <person name="Bloem J."/>
            <person name="Labutti K."/>
            <person name="Salamov A."/>
            <person name="Andreopoulos B."/>
            <person name="Baker S."/>
            <person name="Barry K."/>
            <person name="Bills G."/>
            <person name="Bluhm B."/>
            <person name="Cannon C."/>
            <person name="Castanera R."/>
            <person name="Culley D."/>
            <person name="Daum C."/>
            <person name="Ezra D."/>
            <person name="Gonzalez J."/>
            <person name="Henrissat B."/>
            <person name="Kuo A."/>
            <person name="Liang C."/>
            <person name="Lipzen A."/>
            <person name="Lutzoni F."/>
            <person name="Magnuson J."/>
            <person name="Mondo S."/>
            <person name="Nolan M."/>
            <person name="Ohm R."/>
            <person name="Pangilinan J."/>
            <person name="Park H.-J."/>
            <person name="Ramirez L."/>
            <person name="Alfaro M."/>
            <person name="Sun H."/>
            <person name="Tritt A."/>
            <person name="Yoshinaga Y."/>
            <person name="Zwiers L.-H."/>
            <person name="Turgeon B."/>
            <person name="Goodwin S."/>
            <person name="Spatafora J."/>
            <person name="Crous P."/>
            <person name="Grigoriev I."/>
        </authorList>
    </citation>
    <scope>NUCLEOTIDE SEQUENCE</scope>
    <source>
        <strain evidence="2">CBS 183.55</strain>
    </source>
</reference>
<dbReference type="InterPro" id="IPR015943">
    <property type="entry name" value="WD40/YVTN_repeat-like_dom_sf"/>
</dbReference>
<proteinExistence type="predicted"/>
<feature type="region of interest" description="Disordered" evidence="1">
    <location>
        <begin position="380"/>
        <end position="421"/>
    </location>
</feature>
<dbReference type="GeneID" id="54347984"/>
<evidence type="ECO:0008006" key="4">
    <source>
        <dbReference type="Google" id="ProtNLM"/>
    </source>
</evidence>
<dbReference type="EMBL" id="ML979006">
    <property type="protein sequence ID" value="KAF1923371.1"/>
    <property type="molecule type" value="Genomic_DNA"/>
</dbReference>
<dbReference type="Proteomes" id="UP000800082">
    <property type="component" value="Unassembled WGS sequence"/>
</dbReference>
<organism evidence="2 3">
    <name type="scientific">Didymella exigua CBS 183.55</name>
    <dbReference type="NCBI Taxonomy" id="1150837"/>
    <lineage>
        <taxon>Eukaryota</taxon>
        <taxon>Fungi</taxon>
        <taxon>Dikarya</taxon>
        <taxon>Ascomycota</taxon>
        <taxon>Pezizomycotina</taxon>
        <taxon>Dothideomycetes</taxon>
        <taxon>Pleosporomycetidae</taxon>
        <taxon>Pleosporales</taxon>
        <taxon>Pleosporineae</taxon>
        <taxon>Didymellaceae</taxon>
        <taxon>Didymella</taxon>
    </lineage>
</organism>
<accession>A0A6A5R5G8</accession>
<name>A0A6A5R5G8_9PLEO</name>
<dbReference type="InterPro" id="IPR036322">
    <property type="entry name" value="WD40_repeat_dom_sf"/>
</dbReference>
<evidence type="ECO:0000313" key="3">
    <source>
        <dbReference type="Proteomes" id="UP000800082"/>
    </source>
</evidence>
<feature type="non-terminal residue" evidence="2">
    <location>
        <position position="421"/>
    </location>
</feature>
<feature type="compositionally biased region" description="Polar residues" evidence="1">
    <location>
        <begin position="412"/>
        <end position="421"/>
    </location>
</feature>
<dbReference type="AlphaFoldDB" id="A0A6A5R5G8"/>
<sequence length="421" mass="44883">MPVEHSLPFNYNLLITTPNTVLLRTLQGDQTIFECESANGIVNARAATNNSSLLAIADRHVVILHNTARPREKKHRLTGGSDVPRLLLFSSDSRTLFFNTTLNNSIQAFSLPTGALLPSSHSHPSPPNVVAISSDGHILLSASSSPPTVLIQDRRWPGSAAVDFKLTGTSSAVTCAAFETLSWAAEQSSIQFVLGFKDGALALYKTTLPLLSQSLTPHHDDQSTDRQLRPTAEAALSKLHRAAMGGVTAAAFIPGYASRVISVGQDGRSTSLAVATSAPITSRGRRDGPVLLQGDTTDDPETMYEGTETLIAVGTQAGKVLVYNEMGLLVHEIAMDKPVRSVEWVGDMSAPPILPTRNSSLSPDSGPVIKALMEGIGEIEDEPVQHTTAKELPERSGRLSTPEIDGEPAVSFSIQAQSQDL</sequence>
<keyword evidence="3" id="KW-1185">Reference proteome</keyword>
<gene>
    <name evidence="2" type="ORF">M421DRAFT_406859</name>
</gene>
<dbReference type="Gene3D" id="2.130.10.10">
    <property type="entry name" value="YVTN repeat-like/Quinoprotein amine dehydrogenase"/>
    <property type="match status" value="1"/>
</dbReference>
<protein>
    <recommendedName>
        <fullName evidence="4">WD40 repeat-like protein</fullName>
    </recommendedName>
</protein>
<evidence type="ECO:0000313" key="2">
    <source>
        <dbReference type="EMBL" id="KAF1923371.1"/>
    </source>
</evidence>
<evidence type="ECO:0000256" key="1">
    <source>
        <dbReference type="SAM" id="MobiDB-lite"/>
    </source>
</evidence>
<dbReference type="SUPFAM" id="SSF50978">
    <property type="entry name" value="WD40 repeat-like"/>
    <property type="match status" value="1"/>
</dbReference>
<dbReference type="RefSeq" id="XP_033443624.1">
    <property type="nucleotide sequence ID" value="XM_033590320.1"/>
</dbReference>